<feature type="compositionally biased region" description="Basic and acidic residues" evidence="1">
    <location>
        <begin position="262"/>
        <end position="273"/>
    </location>
</feature>
<comment type="caution">
    <text evidence="3">The sequence shown here is derived from an EMBL/GenBank/DDBJ whole genome shotgun (WGS) entry which is preliminary data.</text>
</comment>
<feature type="domain" description="C2H2-type" evidence="2">
    <location>
        <begin position="135"/>
        <end position="158"/>
    </location>
</feature>
<dbReference type="InterPro" id="IPR039258">
    <property type="entry name" value="ZNF511"/>
</dbReference>
<dbReference type="SMART" id="SM00355">
    <property type="entry name" value="ZnF_C2H2"/>
    <property type="match status" value="3"/>
</dbReference>
<sequence length="338" mass="39146">MQLACPQVAFSLRAFILTRNRKAGCTWSMLTECYNVNIMLQAELTELLGSVAPKILAEKIPVIESRESERHGLQQKESGDENAVSPFGFRPQRLRFAVEDEYFEDGDIHRHMYLQDVVTAIADDEHPPTISEFRCHIAGCRQLFDTLEGYEHHYNSLHRNVCSNCKCSFPSNRLLEIHILEWHDSLFQVMAEKQCMYECLVEGCGLKFKTSKERKDHLIRTHSYPADFRFDKAKKSGRFDINTNSFFFNHNLMQINRIREKKTQQQKDAHMEVSETATVQQESESMDFSLTPEPESVKTVETKPMQTANLKPRYSYKVPSSICFGQGSVRGFRGRRKK</sequence>
<feature type="compositionally biased region" description="Polar residues" evidence="1">
    <location>
        <begin position="275"/>
        <end position="288"/>
    </location>
</feature>
<organism evidence="3 4">
    <name type="scientific">Labeo rohita</name>
    <name type="common">Indian major carp</name>
    <name type="synonym">Cyprinus rohita</name>
    <dbReference type="NCBI Taxonomy" id="84645"/>
    <lineage>
        <taxon>Eukaryota</taxon>
        <taxon>Metazoa</taxon>
        <taxon>Chordata</taxon>
        <taxon>Craniata</taxon>
        <taxon>Vertebrata</taxon>
        <taxon>Euteleostomi</taxon>
        <taxon>Actinopterygii</taxon>
        <taxon>Neopterygii</taxon>
        <taxon>Teleostei</taxon>
        <taxon>Ostariophysi</taxon>
        <taxon>Cypriniformes</taxon>
        <taxon>Cyprinidae</taxon>
        <taxon>Labeoninae</taxon>
        <taxon>Labeonini</taxon>
        <taxon>Labeo</taxon>
    </lineage>
</organism>
<evidence type="ECO:0000313" key="4">
    <source>
        <dbReference type="Proteomes" id="UP000830375"/>
    </source>
</evidence>
<dbReference type="PANTHER" id="PTHR21354">
    <property type="entry name" value="ZINC FINGER PROTEIN 511"/>
    <property type="match status" value="1"/>
</dbReference>
<dbReference type="Proteomes" id="UP000830375">
    <property type="component" value="Unassembled WGS sequence"/>
</dbReference>
<dbReference type="PANTHER" id="PTHR21354:SF0">
    <property type="entry name" value="ZINC FINGER PROTEIN 511"/>
    <property type="match status" value="1"/>
</dbReference>
<feature type="region of interest" description="Disordered" evidence="1">
    <location>
        <begin position="262"/>
        <end position="305"/>
    </location>
</feature>
<accession>A0ABQ8M4I4</accession>
<evidence type="ECO:0000256" key="1">
    <source>
        <dbReference type="SAM" id="MobiDB-lite"/>
    </source>
</evidence>
<evidence type="ECO:0000259" key="2">
    <source>
        <dbReference type="PROSITE" id="PS00028"/>
    </source>
</evidence>
<keyword evidence="4" id="KW-1185">Reference proteome</keyword>
<dbReference type="EMBL" id="JACTAM010000013">
    <property type="protein sequence ID" value="KAI2657805.1"/>
    <property type="molecule type" value="Genomic_DNA"/>
</dbReference>
<dbReference type="PROSITE" id="PS00028">
    <property type="entry name" value="ZINC_FINGER_C2H2_1"/>
    <property type="match status" value="2"/>
</dbReference>
<evidence type="ECO:0000313" key="3">
    <source>
        <dbReference type="EMBL" id="KAI2657805.1"/>
    </source>
</evidence>
<name>A0ABQ8M4I4_LABRO</name>
<reference evidence="3 4" key="1">
    <citation type="submission" date="2022-01" db="EMBL/GenBank/DDBJ databases">
        <title>A high-quality chromosome-level genome assembly of rohu carp, Labeo rohita.</title>
        <authorList>
            <person name="Arick M.A. II"/>
            <person name="Hsu C.-Y."/>
            <person name="Magbanua Z."/>
            <person name="Pechanova O."/>
            <person name="Grover C."/>
            <person name="Miller E."/>
            <person name="Thrash A."/>
            <person name="Ezzel L."/>
            <person name="Alam S."/>
            <person name="Benzie J."/>
            <person name="Hamilton M."/>
            <person name="Karsi A."/>
            <person name="Lawrence M.L."/>
            <person name="Peterson D.G."/>
        </authorList>
    </citation>
    <scope>NUCLEOTIDE SEQUENCE [LARGE SCALE GENOMIC DNA]</scope>
    <source>
        <strain evidence="4">BAU-BD-2019</strain>
        <tissue evidence="3">Blood</tissue>
    </source>
</reference>
<feature type="domain" description="C2H2-type" evidence="2">
    <location>
        <begin position="199"/>
        <end position="222"/>
    </location>
</feature>
<protein>
    <submittedName>
        <fullName evidence="3">Zinc finger protein 511</fullName>
    </submittedName>
</protein>
<dbReference type="InterPro" id="IPR013087">
    <property type="entry name" value="Znf_C2H2_type"/>
</dbReference>
<proteinExistence type="predicted"/>
<gene>
    <name evidence="3" type="ORF">H4Q32_009210</name>
</gene>